<dbReference type="RefSeq" id="XP_019042059.1">
    <property type="nucleotide sequence ID" value="XM_019180715.1"/>
</dbReference>
<keyword evidence="4" id="KW-0808">Transferase</keyword>
<dbReference type="SUPFAM" id="SSF56112">
    <property type="entry name" value="Protein kinase-like (PK-like)"/>
    <property type="match status" value="1"/>
</dbReference>
<dbReference type="EMBL" id="KV454208">
    <property type="protein sequence ID" value="ODQ62852.1"/>
    <property type="molecule type" value="Genomic_DNA"/>
</dbReference>
<dbReference type="OrthoDB" id="541276at2759"/>
<dbReference type="InterPro" id="IPR008271">
    <property type="entry name" value="Ser/Thr_kinase_AS"/>
</dbReference>
<organism evidence="6 7">
    <name type="scientific">Wickerhamomyces anomalus (strain ATCC 58044 / CBS 1984 / NCYC 433 / NRRL Y-366-8)</name>
    <name type="common">Yeast</name>
    <name type="synonym">Hansenula anomala</name>
    <dbReference type="NCBI Taxonomy" id="683960"/>
    <lineage>
        <taxon>Eukaryota</taxon>
        <taxon>Fungi</taxon>
        <taxon>Dikarya</taxon>
        <taxon>Ascomycota</taxon>
        <taxon>Saccharomycotina</taxon>
        <taxon>Saccharomycetes</taxon>
        <taxon>Phaffomycetales</taxon>
        <taxon>Wickerhamomycetaceae</taxon>
        <taxon>Wickerhamomyces</taxon>
    </lineage>
</organism>
<evidence type="ECO:0000313" key="7">
    <source>
        <dbReference type="Proteomes" id="UP000094112"/>
    </source>
</evidence>
<dbReference type="GO" id="GO:0044773">
    <property type="term" value="P:mitotic DNA damage checkpoint signaling"/>
    <property type="evidence" value="ECO:0007669"/>
    <property type="project" value="TreeGrafter"/>
</dbReference>
<evidence type="ECO:0000313" key="6">
    <source>
        <dbReference type="EMBL" id="ODQ62852.1"/>
    </source>
</evidence>
<comment type="similarity">
    <text evidence="4">Belongs to the protein kinase superfamily.</text>
</comment>
<dbReference type="SMART" id="SM00220">
    <property type="entry name" value="S_TKc"/>
    <property type="match status" value="1"/>
</dbReference>
<dbReference type="Gene3D" id="1.10.510.10">
    <property type="entry name" value="Transferase(Phosphotransferase) domain 1"/>
    <property type="match status" value="1"/>
</dbReference>
<dbReference type="InterPro" id="IPR011009">
    <property type="entry name" value="Kinase-like_dom_sf"/>
</dbReference>
<dbReference type="PANTHER" id="PTHR44167:SF31">
    <property type="entry name" value="PROTEIN CBG02007"/>
    <property type="match status" value="1"/>
</dbReference>
<dbReference type="Proteomes" id="UP000094112">
    <property type="component" value="Unassembled WGS sequence"/>
</dbReference>
<accession>A0A1E3PD18</accession>
<name>A0A1E3PD18_WICAA</name>
<dbReference type="GO" id="GO:0004674">
    <property type="term" value="F:protein serine/threonine kinase activity"/>
    <property type="evidence" value="ECO:0007669"/>
    <property type="project" value="UniProtKB-KW"/>
</dbReference>
<evidence type="ECO:0000259" key="5">
    <source>
        <dbReference type="PROSITE" id="PS50011"/>
    </source>
</evidence>
<dbReference type="Gene3D" id="3.30.200.20">
    <property type="entry name" value="Phosphorylase Kinase, domain 1"/>
    <property type="match status" value="2"/>
</dbReference>
<keyword evidence="7" id="KW-1185">Reference proteome</keyword>
<evidence type="ECO:0000256" key="3">
    <source>
        <dbReference type="PROSITE-ProRule" id="PRU10141"/>
    </source>
</evidence>
<dbReference type="GO" id="GO:0005737">
    <property type="term" value="C:cytoplasm"/>
    <property type="evidence" value="ECO:0007669"/>
    <property type="project" value="TreeGrafter"/>
</dbReference>
<dbReference type="InterPro" id="IPR017441">
    <property type="entry name" value="Protein_kinase_ATP_BS"/>
</dbReference>
<dbReference type="PROSITE" id="PS00107">
    <property type="entry name" value="PROTEIN_KINASE_ATP"/>
    <property type="match status" value="1"/>
</dbReference>
<gene>
    <name evidence="6" type="ORF">WICANDRAFT_16891</name>
</gene>
<dbReference type="GO" id="GO:0005634">
    <property type="term" value="C:nucleus"/>
    <property type="evidence" value="ECO:0007669"/>
    <property type="project" value="TreeGrafter"/>
</dbReference>
<feature type="non-terminal residue" evidence="6">
    <location>
        <position position="1"/>
    </location>
</feature>
<keyword evidence="4" id="KW-0723">Serine/threonine-protein kinase</keyword>
<evidence type="ECO:0000256" key="1">
    <source>
        <dbReference type="ARBA" id="ARBA00022741"/>
    </source>
</evidence>
<dbReference type="PROSITE" id="PS50011">
    <property type="entry name" value="PROTEIN_KINASE_DOM"/>
    <property type="match status" value="1"/>
</dbReference>
<reference evidence="6 7" key="1">
    <citation type="journal article" date="2016" name="Proc. Natl. Acad. Sci. U.S.A.">
        <title>Comparative genomics of biotechnologically important yeasts.</title>
        <authorList>
            <person name="Riley R."/>
            <person name="Haridas S."/>
            <person name="Wolfe K.H."/>
            <person name="Lopes M.R."/>
            <person name="Hittinger C.T."/>
            <person name="Goeker M."/>
            <person name="Salamov A.A."/>
            <person name="Wisecaver J.H."/>
            <person name="Long T.M."/>
            <person name="Calvey C.H."/>
            <person name="Aerts A.L."/>
            <person name="Barry K.W."/>
            <person name="Choi C."/>
            <person name="Clum A."/>
            <person name="Coughlan A.Y."/>
            <person name="Deshpande S."/>
            <person name="Douglass A.P."/>
            <person name="Hanson S.J."/>
            <person name="Klenk H.-P."/>
            <person name="LaButti K.M."/>
            <person name="Lapidus A."/>
            <person name="Lindquist E.A."/>
            <person name="Lipzen A.M."/>
            <person name="Meier-Kolthoff J.P."/>
            <person name="Ohm R.A."/>
            <person name="Otillar R.P."/>
            <person name="Pangilinan J.L."/>
            <person name="Peng Y."/>
            <person name="Rokas A."/>
            <person name="Rosa C.A."/>
            <person name="Scheuner C."/>
            <person name="Sibirny A.A."/>
            <person name="Slot J.C."/>
            <person name="Stielow J.B."/>
            <person name="Sun H."/>
            <person name="Kurtzman C.P."/>
            <person name="Blackwell M."/>
            <person name="Grigoriev I.V."/>
            <person name="Jeffries T.W."/>
        </authorList>
    </citation>
    <scope>NUCLEOTIDE SEQUENCE [LARGE SCALE GENOMIC DNA]</scope>
    <source>
        <strain evidence="7">ATCC 58044 / CBS 1984 / NCYC 433 / NRRL Y-366-8</strain>
    </source>
</reference>
<feature type="non-terminal residue" evidence="6">
    <location>
        <position position="353"/>
    </location>
</feature>
<dbReference type="GeneID" id="30197961"/>
<proteinExistence type="inferred from homology"/>
<dbReference type="AlphaFoldDB" id="A0A1E3PD18"/>
<keyword evidence="4" id="KW-0418">Kinase</keyword>
<evidence type="ECO:0000256" key="4">
    <source>
        <dbReference type="RuleBase" id="RU000304"/>
    </source>
</evidence>
<feature type="domain" description="Protein kinase" evidence="5">
    <location>
        <begin position="9"/>
        <end position="347"/>
    </location>
</feature>
<dbReference type="STRING" id="683960.A0A1E3PD18"/>
<evidence type="ECO:0000256" key="2">
    <source>
        <dbReference type="ARBA" id="ARBA00022840"/>
    </source>
</evidence>
<feature type="binding site" evidence="3">
    <location>
        <position position="38"/>
    </location>
    <ligand>
        <name>ATP</name>
        <dbReference type="ChEBI" id="CHEBI:30616"/>
    </ligand>
</feature>
<dbReference type="GO" id="GO:0005524">
    <property type="term" value="F:ATP binding"/>
    <property type="evidence" value="ECO:0007669"/>
    <property type="project" value="UniProtKB-UniRule"/>
</dbReference>
<protein>
    <recommendedName>
        <fullName evidence="5">Protein kinase domain-containing protein</fullName>
    </recommendedName>
</protein>
<dbReference type="Pfam" id="PF00069">
    <property type="entry name" value="Pkinase"/>
    <property type="match status" value="1"/>
</dbReference>
<sequence>INGAILNDYQIIKEIGSGAYGIVYLAKHIITGQQVAIKSISKIINKSKPSSNIKQSDYLSSELLEYFHENDFKIQGLNSLNLKLLSDFSSSTTKCCSFIKEITIHLKVHDHPNVITIHKIIDSPVALFIIMDYFPEGDLFINIVDRAKYSSDPMLIKRVFIQLIDVISYCHSKNIYHCDIKPENIMCCQNGANLCIGDFGLAVESHFINAKTCIGSSYYMPPERLISMNEGNNNKTTTTAAGKCPFNHGNSLPNDLSASSFPAEAGDLWSLAIILINLTCTRNPWMKACEIDNTYRAFLKNKKVLKDILPISDELYEILCLCLERDPFKRITLFQLRDLVLNCKSFTTSGALS</sequence>
<dbReference type="PROSITE" id="PS00108">
    <property type="entry name" value="PROTEIN_KINASE_ST"/>
    <property type="match status" value="1"/>
</dbReference>
<dbReference type="InterPro" id="IPR000719">
    <property type="entry name" value="Prot_kinase_dom"/>
</dbReference>
<dbReference type="PANTHER" id="PTHR44167">
    <property type="entry name" value="OVARIAN-SPECIFIC SERINE/THREONINE-PROTEIN KINASE LOK-RELATED"/>
    <property type="match status" value="1"/>
</dbReference>
<keyword evidence="1 3" id="KW-0547">Nucleotide-binding</keyword>
<keyword evidence="2 3" id="KW-0067">ATP-binding</keyword>